<dbReference type="GO" id="GO:0008017">
    <property type="term" value="F:microtubule binding"/>
    <property type="evidence" value="ECO:0007669"/>
    <property type="project" value="TreeGrafter"/>
</dbReference>
<dbReference type="PROSITE" id="PS51388">
    <property type="entry name" value="GED"/>
    <property type="match status" value="1"/>
</dbReference>
<dbReference type="FunFam" id="3.40.50.300:FF:001425">
    <property type="entry name" value="Dynamin GTPase, putative"/>
    <property type="match status" value="1"/>
</dbReference>
<dbReference type="Pfam" id="PF00350">
    <property type="entry name" value="Dynamin_N"/>
    <property type="match status" value="1"/>
</dbReference>
<dbReference type="InterPro" id="IPR022812">
    <property type="entry name" value="Dynamin"/>
</dbReference>
<dbReference type="PANTHER" id="PTHR11566">
    <property type="entry name" value="DYNAMIN"/>
    <property type="match status" value="1"/>
</dbReference>
<dbReference type="OMA" id="HQKGHPI"/>
<dbReference type="GO" id="GO:0005874">
    <property type="term" value="C:microtubule"/>
    <property type="evidence" value="ECO:0007669"/>
    <property type="project" value="TreeGrafter"/>
</dbReference>
<evidence type="ECO:0000259" key="4">
    <source>
        <dbReference type="PROSITE" id="PS51388"/>
    </source>
</evidence>
<dbReference type="Proteomes" id="UP000030104">
    <property type="component" value="Unassembled WGS sequence"/>
</dbReference>
<keyword evidence="1" id="KW-0547">Nucleotide-binding</keyword>
<accession>A0A0A2L5E6</accession>
<dbReference type="GO" id="GO:0003924">
    <property type="term" value="F:GTPase activity"/>
    <property type="evidence" value="ECO:0007669"/>
    <property type="project" value="InterPro"/>
</dbReference>
<keyword evidence="7" id="KW-1185">Reference proteome</keyword>
<dbReference type="GO" id="GO:0016020">
    <property type="term" value="C:membrane"/>
    <property type="evidence" value="ECO:0007669"/>
    <property type="project" value="TreeGrafter"/>
</dbReference>
<feature type="compositionally biased region" description="Polar residues" evidence="3">
    <location>
        <begin position="710"/>
        <end position="744"/>
    </location>
</feature>
<proteinExistence type="predicted"/>
<feature type="compositionally biased region" description="Polar residues" evidence="3">
    <location>
        <begin position="781"/>
        <end position="792"/>
    </location>
</feature>
<dbReference type="AlphaFoldDB" id="A0A0A2L5E6"/>
<dbReference type="EMBL" id="JQGA01000513">
    <property type="protein sequence ID" value="KGO75174.1"/>
    <property type="molecule type" value="Genomic_DNA"/>
</dbReference>
<dbReference type="PANTHER" id="PTHR11566:SF21">
    <property type="entry name" value="DYNAMIN RELATED PROTEIN 1, ISOFORM A"/>
    <property type="match status" value="1"/>
</dbReference>
<reference evidence="6 7" key="1">
    <citation type="journal article" date="2015" name="Mol. Plant Microbe Interact.">
        <title>Genome, transcriptome, and functional analyses of Penicillium expansum provide new insights into secondary metabolism and pathogenicity.</title>
        <authorList>
            <person name="Ballester A.R."/>
            <person name="Marcet-Houben M."/>
            <person name="Levin E."/>
            <person name="Sela N."/>
            <person name="Selma-Lazaro C."/>
            <person name="Carmona L."/>
            <person name="Wisniewski M."/>
            <person name="Droby S."/>
            <person name="Gonzalez-Candelas L."/>
            <person name="Gabaldon T."/>
        </authorList>
    </citation>
    <scope>NUCLEOTIDE SEQUENCE [LARGE SCALE GENOMIC DNA]</scope>
    <source>
        <strain evidence="6 7">PHI-1</strain>
    </source>
</reference>
<dbReference type="GO" id="GO:0005739">
    <property type="term" value="C:mitochondrion"/>
    <property type="evidence" value="ECO:0007669"/>
    <property type="project" value="TreeGrafter"/>
</dbReference>
<evidence type="ECO:0000313" key="6">
    <source>
        <dbReference type="EMBL" id="KGO75174.1"/>
    </source>
</evidence>
<organism evidence="6 7">
    <name type="scientific">Penicillium italicum</name>
    <name type="common">Blue mold</name>
    <dbReference type="NCBI Taxonomy" id="40296"/>
    <lineage>
        <taxon>Eukaryota</taxon>
        <taxon>Fungi</taxon>
        <taxon>Dikarya</taxon>
        <taxon>Ascomycota</taxon>
        <taxon>Pezizomycotina</taxon>
        <taxon>Eurotiomycetes</taxon>
        <taxon>Eurotiomycetidae</taxon>
        <taxon>Eurotiales</taxon>
        <taxon>Aspergillaceae</taxon>
        <taxon>Penicillium</taxon>
    </lineage>
</organism>
<feature type="region of interest" description="Disordered" evidence="3">
    <location>
        <begin position="710"/>
        <end position="824"/>
    </location>
</feature>
<gene>
    <name evidence="6" type="ORF">PITC_057950</name>
</gene>
<evidence type="ECO:0000256" key="3">
    <source>
        <dbReference type="SAM" id="MobiDB-lite"/>
    </source>
</evidence>
<dbReference type="GO" id="GO:0048312">
    <property type="term" value="P:intracellular distribution of mitochondria"/>
    <property type="evidence" value="ECO:0007669"/>
    <property type="project" value="TreeGrafter"/>
</dbReference>
<evidence type="ECO:0000259" key="5">
    <source>
        <dbReference type="PROSITE" id="PS51718"/>
    </source>
</evidence>
<dbReference type="Gene3D" id="3.40.50.300">
    <property type="entry name" value="P-loop containing nucleotide triphosphate hydrolases"/>
    <property type="match status" value="1"/>
</dbReference>
<dbReference type="PhylomeDB" id="A0A0A2L5E6"/>
<dbReference type="CDD" id="cd08771">
    <property type="entry name" value="DLP_1"/>
    <property type="match status" value="1"/>
</dbReference>
<evidence type="ECO:0000256" key="1">
    <source>
        <dbReference type="ARBA" id="ARBA00022741"/>
    </source>
</evidence>
<dbReference type="GO" id="GO:0016559">
    <property type="term" value="P:peroxisome fission"/>
    <property type="evidence" value="ECO:0007669"/>
    <property type="project" value="TreeGrafter"/>
</dbReference>
<dbReference type="PRINTS" id="PR00195">
    <property type="entry name" value="DYNAMIN"/>
</dbReference>
<protein>
    <submittedName>
        <fullName evidence="6">Dynamin</fullName>
    </submittedName>
</protein>
<evidence type="ECO:0000256" key="2">
    <source>
        <dbReference type="ARBA" id="ARBA00023134"/>
    </source>
</evidence>
<feature type="domain" description="GED" evidence="4">
    <location>
        <begin position="608"/>
        <end position="699"/>
    </location>
</feature>
<dbReference type="STRING" id="40296.A0A0A2L5E6"/>
<dbReference type="InterPro" id="IPR030381">
    <property type="entry name" value="G_DYNAMIN_dom"/>
</dbReference>
<dbReference type="OrthoDB" id="415706at2759"/>
<dbReference type="SUPFAM" id="SSF52540">
    <property type="entry name" value="P-loop containing nucleoside triphosphate hydrolases"/>
    <property type="match status" value="1"/>
</dbReference>
<dbReference type="Pfam" id="PF01031">
    <property type="entry name" value="Dynamin_M"/>
    <property type="match status" value="1"/>
</dbReference>
<dbReference type="InterPro" id="IPR001401">
    <property type="entry name" value="Dynamin_GTPase"/>
</dbReference>
<dbReference type="GO" id="GO:0006897">
    <property type="term" value="P:endocytosis"/>
    <property type="evidence" value="ECO:0007669"/>
    <property type="project" value="TreeGrafter"/>
</dbReference>
<feature type="compositionally biased region" description="Acidic residues" evidence="3">
    <location>
        <begin position="746"/>
        <end position="756"/>
    </location>
</feature>
<dbReference type="GO" id="GO:0000266">
    <property type="term" value="P:mitochondrial fission"/>
    <property type="evidence" value="ECO:0007669"/>
    <property type="project" value="TreeGrafter"/>
</dbReference>
<dbReference type="GO" id="GO:0005525">
    <property type="term" value="F:GTP binding"/>
    <property type="evidence" value="ECO:0007669"/>
    <property type="project" value="InterPro"/>
</dbReference>
<keyword evidence="2" id="KW-0342">GTP-binding</keyword>
<dbReference type="InterPro" id="IPR027417">
    <property type="entry name" value="P-loop_NTPase"/>
</dbReference>
<comment type="caution">
    <text evidence="6">The sequence shown here is derived from an EMBL/GenBank/DDBJ whole genome shotgun (WGS) entry which is preliminary data.</text>
</comment>
<dbReference type="InterPro" id="IPR045063">
    <property type="entry name" value="Dynamin_N"/>
</dbReference>
<dbReference type="Gene3D" id="1.20.120.1240">
    <property type="entry name" value="Dynamin, middle domain"/>
    <property type="match status" value="1"/>
</dbReference>
<evidence type="ECO:0000313" key="7">
    <source>
        <dbReference type="Proteomes" id="UP000030104"/>
    </source>
</evidence>
<dbReference type="PROSITE" id="PS51718">
    <property type="entry name" value="G_DYNAMIN_2"/>
    <property type="match status" value="1"/>
</dbReference>
<feature type="compositionally biased region" description="Basic residues" evidence="3">
    <location>
        <begin position="797"/>
        <end position="806"/>
    </location>
</feature>
<dbReference type="SMART" id="SM00053">
    <property type="entry name" value="DYNc"/>
    <property type="match status" value="1"/>
</dbReference>
<name>A0A0A2L5E6_PENIT</name>
<dbReference type="InterPro" id="IPR000375">
    <property type="entry name" value="Dynamin_stalk"/>
</dbReference>
<dbReference type="HOGENOM" id="CLU_008964_7_3_1"/>
<feature type="domain" description="Dynamin-type G" evidence="5">
    <location>
        <begin position="37"/>
        <end position="321"/>
    </location>
</feature>
<dbReference type="InterPro" id="IPR020850">
    <property type="entry name" value="GED_dom"/>
</dbReference>
<sequence>MTLTQFKTEALEGLCTQEQLDLLDSIDTLRSQGISHYVSLPQIIVCGDQSSGKSSVLEAISGVSFPVKSSLCTRFPTELVLRKNSQVGVRVSIVPHQSRSDAEQHSLSSFCEQLDGFDGLAELIENAKAAMGISTHGKAFSNDLLRVEVSGPDRPHLTIVDLPGLIHSETRQQSAADVQLVQDVVQSYMREPRSVILAVVSAKNDFANQIVLRLARDADPSGIRTLGVISKPDALVPGSESEASFVSLAKNQEVEFRLGWHVLRNMDSEKGKSTLLDRNIQECEFFSQGIWEELPPSLVGVDSLRTRLSGLLLGQIASELPSLINEINVKVKSCQLQLQELGDPRATVHDQRSYLLHIGQAFQSLVKAAVDGTYNEPFFEDAKTVNGCQKRIRAVIQNLNEQFAKKISLRGHSRHILADEDRRPVSKHQILITRDEYVQHIEILLAKTRGRELPGTYNPMVVKDLFQEQCAPWENITQSHIATAWTAARDFLYHAVSYVGDGATSKTIFSRIILPALESLRHALEKGIKEFLTSHQRGHPITYNHYFTETLQDTRVERQKEAFREALQSYFGVDTLLTSHVVEHSVNLRALYNSLLQKTIPDMTRFASEEALDCMLAYYKVALKRFVDDIATEVIETKLLAALSALFTPLTAFEMPEDLVSEIAGESEESQSLREQLNKKLWILTKGSDTCRRFVGIRGLGRENEITLSDSLTLTGPSDSNNEAESRAQQNQETLSESSCSSTDPLVEDVVNDSDSDSAQPLPCSPPSPETTAPPEYPIQPHTTDPTPSPTIYKSHTSGKKKKGKSASKTQPFVESPSEYPVEG</sequence>